<dbReference type="Pfam" id="PF07715">
    <property type="entry name" value="Plug"/>
    <property type="match status" value="1"/>
</dbReference>
<dbReference type="PANTHER" id="PTHR32552:SF81">
    <property type="entry name" value="TONB-DEPENDENT OUTER MEMBRANE RECEPTOR"/>
    <property type="match status" value="1"/>
</dbReference>
<dbReference type="InterPro" id="IPR039426">
    <property type="entry name" value="TonB-dep_rcpt-like"/>
</dbReference>
<evidence type="ECO:0000313" key="14">
    <source>
        <dbReference type="Proteomes" id="UP000280708"/>
    </source>
</evidence>
<keyword evidence="8 12" id="KW-0798">TonB box</keyword>
<comment type="similarity">
    <text evidence="11 12">Belongs to the TonB-dependent receptor family.</text>
</comment>
<dbReference type="AlphaFoldDB" id="A0A085K5Y8"/>
<evidence type="ECO:0000256" key="2">
    <source>
        <dbReference type="ARBA" id="ARBA00022448"/>
    </source>
</evidence>
<keyword evidence="3 11" id="KW-1134">Transmembrane beta strand</keyword>
<dbReference type="EMBL" id="CP033230">
    <property type="protein sequence ID" value="AYO78592.1"/>
    <property type="molecule type" value="Genomic_DNA"/>
</dbReference>
<keyword evidence="10 11" id="KW-0998">Cell outer membrane</keyword>
<dbReference type="RefSeq" id="WP_037508333.1">
    <property type="nucleotide sequence ID" value="NZ_CAIGKD010000002.1"/>
</dbReference>
<keyword evidence="5 11" id="KW-0812">Transmembrane</keyword>
<dbReference type="Pfam" id="PF00593">
    <property type="entry name" value="TonB_dep_Rec_b-barrel"/>
    <property type="match status" value="1"/>
</dbReference>
<dbReference type="GO" id="GO:0006826">
    <property type="term" value="P:iron ion transport"/>
    <property type="evidence" value="ECO:0007669"/>
    <property type="project" value="UniProtKB-KW"/>
</dbReference>
<evidence type="ECO:0000256" key="5">
    <source>
        <dbReference type="ARBA" id="ARBA00022692"/>
    </source>
</evidence>
<sequence>MTRRFRTLLFCACATLPTLPVQAQAQDKAQDRASVTQDIIVTARRAEERLQDVPISITVFNQEELANRNVVNAQDLAAYTPSLSANGNFGSENSSFAIRGFAQDIGTAPSVGVYFVDVVAPRGASNGLPSGDGAGPGAFFDLQNVQILKGPQGTLFGRNTTGGAILLVPQKPTDEFSGYVEGSVGNYDMWRGQAVVNAPLGDRARMRIGVDRQKRDGYMRNGSGIGPDRFGDVDYIALRASLVVDLTPDLENYTILSYSDSSNNGPIQKLVAAAPEGLGQLAYGQLLRQGNGFYDVMQSLEDPYSRTEQWQLINTTSWQASDTLTVKNIVSYAQLKQRMNAPLFGTDFVVDFAAINPFLAALGSYHLPFTTVTSIPGGYTANQSTFTEELQVQGRSGDGRLNWQAGAYLEVSEPLGMSGSQSPFLASCTDSATLQCTDPMGFLSNLDPTIPAFAKPIHAGTVNYTAGRTNFHNVGLYAQATYALTDQLKLTGGFRYTWDHSRNVSDQRTYIVAYPPQYGAFNPAAPYRCTNPQAAATNCVSHYYQSSEKPTWLIDLDYNPTQDILLYAKYARGYRAGTIVPNITAPLNIVEPEKVDSYELGLKTSFGGALRGTFNLAGFYNDFSNQQLQVGFNARPLSGQASTAAPVNAGKSEIWGLEADASLTPFQGLVLTGGYSYLRTKIKSVPDFSSFNDPNYILAAPFQPGDPEVLSPRHKVTVSGTYTLPLDEEKIGRISFGATFTHRSSMLVNYTDRTNPDPSIVALSTLAPLDLLNLNASWNNIAGAPIDLSLFMTNVTGEKYYSFIAGLGSPSVNFETATLGEPQMYGARLRFRFGG</sequence>
<protein>
    <submittedName>
        <fullName evidence="13">TonB-dependent receptor</fullName>
    </submittedName>
</protein>
<organism evidence="13 14">
    <name type="scientific">Sphingobium yanoikuyae</name>
    <name type="common">Sphingomonas yanoikuyae</name>
    <dbReference type="NCBI Taxonomy" id="13690"/>
    <lineage>
        <taxon>Bacteria</taxon>
        <taxon>Pseudomonadati</taxon>
        <taxon>Pseudomonadota</taxon>
        <taxon>Alphaproteobacteria</taxon>
        <taxon>Sphingomonadales</taxon>
        <taxon>Sphingomonadaceae</taxon>
        <taxon>Sphingobium</taxon>
    </lineage>
</organism>
<evidence type="ECO:0000256" key="7">
    <source>
        <dbReference type="ARBA" id="ARBA00023065"/>
    </source>
</evidence>
<gene>
    <name evidence="13" type="ORF">EBF16_17845</name>
</gene>
<accession>A0A085K5Y8</accession>
<evidence type="ECO:0000256" key="12">
    <source>
        <dbReference type="RuleBase" id="RU003357"/>
    </source>
</evidence>
<evidence type="ECO:0000256" key="1">
    <source>
        <dbReference type="ARBA" id="ARBA00004571"/>
    </source>
</evidence>
<dbReference type="GO" id="GO:0009279">
    <property type="term" value="C:cell outer membrane"/>
    <property type="evidence" value="ECO:0007669"/>
    <property type="project" value="UniProtKB-SubCell"/>
</dbReference>
<evidence type="ECO:0000256" key="8">
    <source>
        <dbReference type="ARBA" id="ARBA00023077"/>
    </source>
</evidence>
<evidence type="ECO:0000256" key="3">
    <source>
        <dbReference type="ARBA" id="ARBA00022452"/>
    </source>
</evidence>
<evidence type="ECO:0000256" key="4">
    <source>
        <dbReference type="ARBA" id="ARBA00022496"/>
    </source>
</evidence>
<proteinExistence type="inferred from homology"/>
<keyword evidence="9 11" id="KW-0472">Membrane</keyword>
<dbReference type="PROSITE" id="PS52016">
    <property type="entry name" value="TONB_DEPENDENT_REC_3"/>
    <property type="match status" value="1"/>
</dbReference>
<dbReference type="CDD" id="cd01347">
    <property type="entry name" value="ligand_gated_channel"/>
    <property type="match status" value="1"/>
</dbReference>
<evidence type="ECO:0000256" key="10">
    <source>
        <dbReference type="ARBA" id="ARBA00023237"/>
    </source>
</evidence>
<evidence type="ECO:0000256" key="6">
    <source>
        <dbReference type="ARBA" id="ARBA00023004"/>
    </source>
</evidence>
<dbReference type="PANTHER" id="PTHR32552">
    <property type="entry name" value="FERRICHROME IRON RECEPTOR-RELATED"/>
    <property type="match status" value="1"/>
</dbReference>
<dbReference type="InterPro" id="IPR012910">
    <property type="entry name" value="Plug_dom"/>
</dbReference>
<keyword evidence="7" id="KW-0406">Ion transport</keyword>
<evidence type="ECO:0000256" key="9">
    <source>
        <dbReference type="ARBA" id="ARBA00023136"/>
    </source>
</evidence>
<keyword evidence="2 11" id="KW-0813">Transport</keyword>
<dbReference type="SUPFAM" id="SSF56935">
    <property type="entry name" value="Porins"/>
    <property type="match status" value="1"/>
</dbReference>
<dbReference type="Gene3D" id="2.40.170.20">
    <property type="entry name" value="TonB-dependent receptor, beta-barrel domain"/>
    <property type="match status" value="1"/>
</dbReference>
<keyword evidence="6" id="KW-0408">Iron</keyword>
<reference evidence="13 14" key="1">
    <citation type="submission" date="2018-10" db="EMBL/GenBank/DDBJ databases">
        <title>Characterization and genome analysis of a novel bacterium Sphingobium yanoikuyae SJTF8 capable of degrading PAHs.</title>
        <authorList>
            <person name="Yin C."/>
            <person name="Xiong W."/>
            <person name="Liang R."/>
        </authorList>
    </citation>
    <scope>NUCLEOTIDE SEQUENCE [LARGE SCALE GENOMIC DNA]</scope>
    <source>
        <strain evidence="13 14">SJTF8</strain>
    </source>
</reference>
<dbReference type="InterPro" id="IPR036942">
    <property type="entry name" value="Beta-barrel_TonB_sf"/>
</dbReference>
<comment type="subcellular location">
    <subcellularLocation>
        <location evidence="1 11">Cell outer membrane</location>
        <topology evidence="1 11">Multi-pass membrane protein</topology>
    </subcellularLocation>
</comment>
<evidence type="ECO:0000313" key="13">
    <source>
        <dbReference type="EMBL" id="AYO78592.1"/>
    </source>
</evidence>
<keyword evidence="4" id="KW-0410">Iron transport</keyword>
<keyword evidence="13" id="KW-0675">Receptor</keyword>
<evidence type="ECO:0000256" key="11">
    <source>
        <dbReference type="PROSITE-ProRule" id="PRU01360"/>
    </source>
</evidence>
<dbReference type="Proteomes" id="UP000280708">
    <property type="component" value="Chromosome"/>
</dbReference>
<dbReference type="InterPro" id="IPR000531">
    <property type="entry name" value="Beta-barrel_TonB"/>
</dbReference>
<name>A0A085K5Y8_SPHYA</name>